<gene>
    <name evidence="1" type="ORF">MiSe_58000</name>
</gene>
<reference evidence="1" key="1">
    <citation type="submission" date="2019-10" db="EMBL/GenBank/DDBJ databases">
        <title>Draft genome sequece of Microseira wollei NIES-4236.</title>
        <authorList>
            <person name="Yamaguchi H."/>
            <person name="Suzuki S."/>
            <person name="Kawachi M."/>
        </authorList>
    </citation>
    <scope>NUCLEOTIDE SEQUENCE</scope>
    <source>
        <strain evidence="1">NIES-4236</strain>
    </source>
</reference>
<sequence>MQETNWISILEANKLMRSPQQVTAFENALAELAKNPKTE</sequence>
<accession>A0AAV3XEK0</accession>
<name>A0AAV3XEK0_9CYAN</name>
<protein>
    <submittedName>
        <fullName evidence="1">Uncharacterized protein</fullName>
    </submittedName>
</protein>
<dbReference type="EMBL" id="BLAY01000105">
    <property type="protein sequence ID" value="GET40988.1"/>
    <property type="molecule type" value="Genomic_DNA"/>
</dbReference>
<dbReference type="AlphaFoldDB" id="A0AAV3XEK0"/>
<organism evidence="1 2">
    <name type="scientific">Microseira wollei NIES-4236</name>
    <dbReference type="NCBI Taxonomy" id="2530354"/>
    <lineage>
        <taxon>Bacteria</taxon>
        <taxon>Bacillati</taxon>
        <taxon>Cyanobacteriota</taxon>
        <taxon>Cyanophyceae</taxon>
        <taxon>Oscillatoriophycideae</taxon>
        <taxon>Aerosakkonematales</taxon>
        <taxon>Aerosakkonemataceae</taxon>
        <taxon>Microseira</taxon>
    </lineage>
</organism>
<evidence type="ECO:0000313" key="2">
    <source>
        <dbReference type="Proteomes" id="UP001050975"/>
    </source>
</evidence>
<comment type="caution">
    <text evidence="1">The sequence shown here is derived from an EMBL/GenBank/DDBJ whole genome shotgun (WGS) entry which is preliminary data.</text>
</comment>
<dbReference type="Proteomes" id="UP001050975">
    <property type="component" value="Unassembled WGS sequence"/>
</dbReference>
<proteinExistence type="predicted"/>
<keyword evidence="2" id="KW-1185">Reference proteome</keyword>
<evidence type="ECO:0000313" key="1">
    <source>
        <dbReference type="EMBL" id="GET40988.1"/>
    </source>
</evidence>